<reference evidence="2 3" key="1">
    <citation type="submission" date="2023-07" db="EMBL/GenBank/DDBJ databases">
        <title>Alkalimonas sp., MEB108 novel, alkaliphilic bacterium isolated from Lonar Lake, India.</title>
        <authorList>
            <person name="Joshi A."/>
            <person name="Thite S."/>
        </authorList>
    </citation>
    <scope>NUCLEOTIDE SEQUENCE [LARGE SCALE GENOMIC DNA]</scope>
    <source>
        <strain evidence="2 3">MEB108</strain>
    </source>
</reference>
<keyword evidence="3" id="KW-1185">Reference proteome</keyword>
<feature type="transmembrane region" description="Helical" evidence="1">
    <location>
        <begin position="54"/>
        <end position="76"/>
    </location>
</feature>
<sequence length="175" mass="19809">MKQQDTNLNSWQVAAGWLLITALTIFGFIYFWYYLYLLLDGLFSSADAITLNKGAFYCFGGAMLGCILLYFGINKLRGKAVTKAQNKTASYGFFIGLGLIVILPQLIHHTTENYLQANGYQLCELQSRKWLHDKVMVYTHSAQHCLELAIADCTANPHRQKCQKLPMFKPTPPMS</sequence>
<keyword evidence="1" id="KW-0812">Transmembrane</keyword>
<name>A0ABU7J7M4_9GAMM</name>
<feature type="transmembrane region" description="Helical" evidence="1">
    <location>
        <begin position="12"/>
        <end position="34"/>
    </location>
</feature>
<proteinExistence type="predicted"/>
<gene>
    <name evidence="2" type="ORF">QWY20_12840</name>
</gene>
<keyword evidence="1" id="KW-0472">Membrane</keyword>
<comment type="caution">
    <text evidence="2">The sequence shown here is derived from an EMBL/GenBank/DDBJ whole genome shotgun (WGS) entry which is preliminary data.</text>
</comment>
<evidence type="ECO:0000256" key="1">
    <source>
        <dbReference type="SAM" id="Phobius"/>
    </source>
</evidence>
<dbReference type="EMBL" id="JAUHLI010000012">
    <property type="protein sequence ID" value="MEE2002342.1"/>
    <property type="molecule type" value="Genomic_DNA"/>
</dbReference>
<dbReference type="Proteomes" id="UP001336314">
    <property type="component" value="Unassembled WGS sequence"/>
</dbReference>
<dbReference type="RefSeq" id="WP_330129411.1">
    <property type="nucleotide sequence ID" value="NZ_JAUHLI010000012.1"/>
</dbReference>
<organism evidence="2 3">
    <name type="scientific">Alkalimonas cellulosilytica</name>
    <dbReference type="NCBI Taxonomy" id="3058395"/>
    <lineage>
        <taxon>Bacteria</taxon>
        <taxon>Pseudomonadati</taxon>
        <taxon>Pseudomonadota</taxon>
        <taxon>Gammaproteobacteria</taxon>
        <taxon>Alkalimonas</taxon>
    </lineage>
</organism>
<evidence type="ECO:0008006" key="4">
    <source>
        <dbReference type="Google" id="ProtNLM"/>
    </source>
</evidence>
<evidence type="ECO:0000313" key="2">
    <source>
        <dbReference type="EMBL" id="MEE2002342.1"/>
    </source>
</evidence>
<evidence type="ECO:0000313" key="3">
    <source>
        <dbReference type="Proteomes" id="UP001336314"/>
    </source>
</evidence>
<keyword evidence="1" id="KW-1133">Transmembrane helix</keyword>
<feature type="transmembrane region" description="Helical" evidence="1">
    <location>
        <begin position="88"/>
        <end position="107"/>
    </location>
</feature>
<protein>
    <recommendedName>
        <fullName evidence="4">DUF1240 domain-containing protein</fullName>
    </recommendedName>
</protein>
<accession>A0ABU7J7M4</accession>